<evidence type="ECO:0000259" key="4">
    <source>
        <dbReference type="PROSITE" id="PS50956"/>
    </source>
</evidence>
<accession>A0A2T5FZJ8</accession>
<dbReference type="Pfam" id="PF01037">
    <property type="entry name" value="AsnC_trans_reg"/>
    <property type="match status" value="1"/>
</dbReference>
<evidence type="ECO:0000256" key="3">
    <source>
        <dbReference type="ARBA" id="ARBA00023163"/>
    </source>
</evidence>
<name>A0A2T5FZJ8_9SPHN</name>
<organism evidence="5 6">
    <name type="scientific">Sphingomonas oleivorans</name>
    <dbReference type="NCBI Taxonomy" id="1735121"/>
    <lineage>
        <taxon>Bacteria</taxon>
        <taxon>Pseudomonadati</taxon>
        <taxon>Pseudomonadota</taxon>
        <taxon>Alphaproteobacteria</taxon>
        <taxon>Sphingomonadales</taxon>
        <taxon>Sphingomonadaceae</taxon>
        <taxon>Sphingomonas</taxon>
    </lineage>
</organism>
<dbReference type="EMBL" id="NWBU01000005">
    <property type="protein sequence ID" value="PTQ12120.1"/>
    <property type="molecule type" value="Genomic_DNA"/>
</dbReference>
<evidence type="ECO:0000313" key="5">
    <source>
        <dbReference type="EMBL" id="PTQ12120.1"/>
    </source>
</evidence>
<dbReference type="Pfam" id="PF13412">
    <property type="entry name" value="HTH_24"/>
    <property type="match status" value="1"/>
</dbReference>
<dbReference type="InterPro" id="IPR036390">
    <property type="entry name" value="WH_DNA-bd_sf"/>
</dbReference>
<dbReference type="SMART" id="SM00344">
    <property type="entry name" value="HTH_ASNC"/>
    <property type="match status" value="1"/>
</dbReference>
<dbReference type="OrthoDB" id="9802341at2"/>
<dbReference type="PROSITE" id="PS50956">
    <property type="entry name" value="HTH_ASNC_2"/>
    <property type="match status" value="1"/>
</dbReference>
<dbReference type="InterPro" id="IPR019887">
    <property type="entry name" value="Tscrpt_reg_AsnC/Lrp_C"/>
</dbReference>
<dbReference type="InterPro" id="IPR000485">
    <property type="entry name" value="AsnC-type_HTH_dom"/>
</dbReference>
<dbReference type="PRINTS" id="PR00033">
    <property type="entry name" value="HTHASNC"/>
</dbReference>
<dbReference type="Gene3D" id="1.10.10.10">
    <property type="entry name" value="Winged helix-like DNA-binding domain superfamily/Winged helix DNA-binding domain"/>
    <property type="match status" value="1"/>
</dbReference>
<dbReference type="InterPro" id="IPR019888">
    <property type="entry name" value="Tscrpt_reg_AsnC-like"/>
</dbReference>
<protein>
    <submittedName>
        <fullName evidence="5">AsnC family transcriptional regulator</fullName>
    </submittedName>
</protein>
<dbReference type="AlphaFoldDB" id="A0A2T5FZJ8"/>
<dbReference type="GO" id="GO:0006355">
    <property type="term" value="P:regulation of DNA-templated transcription"/>
    <property type="evidence" value="ECO:0007669"/>
    <property type="project" value="UniProtKB-ARBA"/>
</dbReference>
<dbReference type="CDD" id="cd00090">
    <property type="entry name" value="HTH_ARSR"/>
    <property type="match status" value="1"/>
</dbReference>
<dbReference type="GO" id="GO:0005829">
    <property type="term" value="C:cytosol"/>
    <property type="evidence" value="ECO:0007669"/>
    <property type="project" value="TreeGrafter"/>
</dbReference>
<dbReference type="InterPro" id="IPR011008">
    <property type="entry name" value="Dimeric_a/b-barrel"/>
</dbReference>
<dbReference type="InterPro" id="IPR011991">
    <property type="entry name" value="ArsR-like_HTH"/>
</dbReference>
<keyword evidence="2" id="KW-0238">DNA-binding</keyword>
<dbReference type="GO" id="GO:0043565">
    <property type="term" value="F:sequence-specific DNA binding"/>
    <property type="evidence" value="ECO:0007669"/>
    <property type="project" value="InterPro"/>
</dbReference>
<gene>
    <name evidence="5" type="ORF">CLG96_06025</name>
</gene>
<dbReference type="Proteomes" id="UP000244162">
    <property type="component" value="Unassembled WGS sequence"/>
</dbReference>
<dbReference type="SUPFAM" id="SSF54909">
    <property type="entry name" value="Dimeric alpha+beta barrel"/>
    <property type="match status" value="1"/>
</dbReference>
<dbReference type="PANTHER" id="PTHR30154">
    <property type="entry name" value="LEUCINE-RESPONSIVE REGULATORY PROTEIN"/>
    <property type="match status" value="1"/>
</dbReference>
<evidence type="ECO:0000313" key="6">
    <source>
        <dbReference type="Proteomes" id="UP000244162"/>
    </source>
</evidence>
<dbReference type="InterPro" id="IPR036388">
    <property type="entry name" value="WH-like_DNA-bd_sf"/>
</dbReference>
<dbReference type="PANTHER" id="PTHR30154:SF34">
    <property type="entry name" value="TRANSCRIPTIONAL REGULATOR AZLB"/>
    <property type="match status" value="1"/>
</dbReference>
<keyword evidence="1" id="KW-0805">Transcription regulation</keyword>
<comment type="caution">
    <text evidence="5">The sequence shown here is derived from an EMBL/GenBank/DDBJ whole genome shotgun (WGS) entry which is preliminary data.</text>
</comment>
<evidence type="ECO:0000256" key="1">
    <source>
        <dbReference type="ARBA" id="ARBA00023015"/>
    </source>
</evidence>
<dbReference type="GO" id="GO:0043200">
    <property type="term" value="P:response to amino acid"/>
    <property type="evidence" value="ECO:0007669"/>
    <property type="project" value="TreeGrafter"/>
</dbReference>
<keyword evidence="3" id="KW-0804">Transcription</keyword>
<evidence type="ECO:0000256" key="2">
    <source>
        <dbReference type="ARBA" id="ARBA00023125"/>
    </source>
</evidence>
<dbReference type="Gene3D" id="3.30.70.920">
    <property type="match status" value="1"/>
</dbReference>
<proteinExistence type="predicted"/>
<reference evidence="5 6" key="1">
    <citation type="submission" date="2017-09" db="EMBL/GenBank/DDBJ databases">
        <title>Sphingomonas panjinensis sp.nov., isolated from oil-contaminated soil.</title>
        <authorList>
            <person name="Wang L."/>
            <person name="Chen L."/>
        </authorList>
    </citation>
    <scope>NUCLEOTIDE SEQUENCE [LARGE SCALE GENOMIC DNA]</scope>
    <source>
        <strain evidence="5 6">FW-11</strain>
    </source>
</reference>
<sequence length="166" mass="19153">MSDDMKLDAIDLQILAELEQNGRMTNSLLAKRVGLSASPCLARIGRLEREGYIAGYSARLNLSGIGELVTVFTEITLQDRRMATISRFEQKLRSIDELCECSRVSGDCDYILKFIVRSVAHYRDTIMKIVDEHSLVDRYFSYFVVRSFDVHRSDFIDRHFRQEESS</sequence>
<dbReference type="SUPFAM" id="SSF46785">
    <property type="entry name" value="Winged helix' DNA-binding domain"/>
    <property type="match status" value="1"/>
</dbReference>
<keyword evidence="6" id="KW-1185">Reference proteome</keyword>
<feature type="domain" description="HTH asnC-type" evidence="4">
    <location>
        <begin position="7"/>
        <end position="68"/>
    </location>
</feature>